<dbReference type="EMBL" id="JBJKFK010003488">
    <property type="protein sequence ID" value="KAL3309852.1"/>
    <property type="molecule type" value="Genomic_DNA"/>
</dbReference>
<reference evidence="1 2" key="1">
    <citation type="submission" date="2024-11" db="EMBL/GenBank/DDBJ databases">
        <title>Adaptive evolution of stress response genes in parasites aligns with host niche diversity.</title>
        <authorList>
            <person name="Hahn C."/>
            <person name="Resl P."/>
        </authorList>
    </citation>
    <scope>NUCLEOTIDE SEQUENCE [LARGE SCALE GENOMIC DNA]</scope>
    <source>
        <strain evidence="1">EGGRZ-B1_66</strain>
        <tissue evidence="1">Body</tissue>
    </source>
</reference>
<evidence type="ECO:0000313" key="1">
    <source>
        <dbReference type="EMBL" id="KAL3309852.1"/>
    </source>
</evidence>
<evidence type="ECO:0000313" key="2">
    <source>
        <dbReference type="Proteomes" id="UP001626550"/>
    </source>
</evidence>
<dbReference type="Proteomes" id="UP001626550">
    <property type="component" value="Unassembled WGS sequence"/>
</dbReference>
<keyword evidence="2" id="KW-1185">Reference proteome</keyword>
<organism evidence="1 2">
    <name type="scientific">Cichlidogyrus casuarinus</name>
    <dbReference type="NCBI Taxonomy" id="1844966"/>
    <lineage>
        <taxon>Eukaryota</taxon>
        <taxon>Metazoa</taxon>
        <taxon>Spiralia</taxon>
        <taxon>Lophotrochozoa</taxon>
        <taxon>Platyhelminthes</taxon>
        <taxon>Monogenea</taxon>
        <taxon>Monopisthocotylea</taxon>
        <taxon>Dactylogyridea</taxon>
        <taxon>Ancyrocephalidae</taxon>
        <taxon>Cichlidogyrus</taxon>
    </lineage>
</organism>
<proteinExistence type="predicted"/>
<sequence length="114" mass="13074">MSSMNKEPTRTIQHLSSLLFASCLEQRNLAYQKENELARKQVLFYKAGIDPAIEMMAMKCRSIVPGIDCIWLIKEPENRHMIRRVMLGSRRFAMFAPSTDPDSMIQEVAAHSCI</sequence>
<dbReference type="PROSITE" id="PS51257">
    <property type="entry name" value="PROKAR_LIPOPROTEIN"/>
    <property type="match status" value="1"/>
</dbReference>
<dbReference type="AlphaFoldDB" id="A0ABD2PSX9"/>
<accession>A0ABD2PSX9</accession>
<comment type="caution">
    <text evidence="1">The sequence shown here is derived from an EMBL/GenBank/DDBJ whole genome shotgun (WGS) entry which is preliminary data.</text>
</comment>
<protein>
    <submittedName>
        <fullName evidence="1">Uncharacterized protein</fullName>
    </submittedName>
</protein>
<name>A0ABD2PSX9_9PLAT</name>
<gene>
    <name evidence="1" type="ORF">Ciccas_011591</name>
</gene>